<dbReference type="InterPro" id="IPR027417">
    <property type="entry name" value="P-loop_NTPase"/>
</dbReference>
<dbReference type="HAMAP" id="MF_01408">
    <property type="entry name" value="ThyX"/>
    <property type="match status" value="1"/>
</dbReference>
<dbReference type="PROSITE" id="PS51331">
    <property type="entry name" value="THYX"/>
    <property type="match status" value="1"/>
</dbReference>
<dbReference type="NCBIfam" id="TIGR02170">
    <property type="entry name" value="thyX"/>
    <property type="match status" value="1"/>
</dbReference>
<dbReference type="GO" id="GO:0070402">
    <property type="term" value="F:NADPH binding"/>
    <property type="evidence" value="ECO:0007669"/>
    <property type="project" value="TreeGrafter"/>
</dbReference>
<reference evidence="1 2" key="1">
    <citation type="journal article" date="2016" name="Curr. Microbiol.">
        <title>Characterization and Complete Genome Sequences of Three N4-Like Roseobacter Phages Isolated from the South China Sea.</title>
        <authorList>
            <person name="Li B."/>
            <person name="Zhang S."/>
            <person name="Long L."/>
            <person name="Huang S."/>
        </authorList>
    </citation>
    <scope>NUCLEOTIDE SEQUENCE [LARGE SCALE GENOMIC DNA]</scope>
</reference>
<sequence length="508" mass="58606">MTKPKLLILGYGRHGKDTVAEMLQNYGFNFMSSSEFVGREILWDAWGSAVYDTFEEMFADRSNHRVLWMQMISAYNTPDKTKTASTMLERGYDMYVGMRRFDELQACKEAGIFDKIIWVDRSEHLPPEEGSMDITKENCGADVIIYNNGSLAQLEQSVAVLVEEYLQDHCGFEWDLPMPETITMGGRTFTPQPYFPGERQTVAERPQSEPTKTDSDQVDLMELPEGAIPVLDHGYVKLVRVDGTEDDIARAARLSYGRGTQKRTDNAGLIRYLYMNAHTSPFEMCEIVVQMRLPIFVMRQLVRHRTANLNEYSGRYSIMPRLFYIPEMDRMNTQSKANKQGSDDNMIRDADYFRRAIEEQCHEAFDLYEALVADDVDFTRELARNHLPLNTYTEVVWKMDLNNLFKFLALRDDEHAQWEIRVYAQIIAEFVRENFPAAYAAYERKKSMVTMTWEQLVALTSGFGRDDLPKSERAQIDDIQRRLQQDITAKMAQMVDLGAQNGPVNLAP</sequence>
<dbReference type="EMBL" id="KU885989">
    <property type="protein sequence ID" value="ANJ20765.1"/>
    <property type="molecule type" value="Genomic_DNA"/>
</dbReference>
<dbReference type="InterPro" id="IPR036098">
    <property type="entry name" value="Thymidylate_synthase_ThyX_sf"/>
</dbReference>
<dbReference type="GO" id="GO:0004799">
    <property type="term" value="F:thymidylate synthase activity"/>
    <property type="evidence" value="ECO:0007669"/>
    <property type="project" value="TreeGrafter"/>
</dbReference>
<dbReference type="Pfam" id="PF02511">
    <property type="entry name" value="Thy1"/>
    <property type="match status" value="1"/>
</dbReference>
<dbReference type="SUPFAM" id="SSF69796">
    <property type="entry name" value="Thymidylate synthase-complementing protein Thy1"/>
    <property type="match status" value="1"/>
</dbReference>
<evidence type="ECO:0000313" key="2">
    <source>
        <dbReference type="Proteomes" id="UP000259976"/>
    </source>
</evidence>
<dbReference type="GO" id="GO:0050797">
    <property type="term" value="F:thymidylate synthase (FAD) activity"/>
    <property type="evidence" value="ECO:0007669"/>
    <property type="project" value="InterPro"/>
</dbReference>
<dbReference type="GO" id="GO:0006231">
    <property type="term" value="P:dTMP biosynthetic process"/>
    <property type="evidence" value="ECO:0007669"/>
    <property type="project" value="InterPro"/>
</dbReference>
<dbReference type="CDD" id="cd20175">
    <property type="entry name" value="ThyX"/>
    <property type="match status" value="1"/>
</dbReference>
<proteinExistence type="inferred from homology"/>
<keyword evidence="2" id="KW-1185">Reference proteome</keyword>
<name>A0A191VYH8_9CAUD</name>
<accession>A0A191VYH8</accession>
<dbReference type="Gene3D" id="3.30.1360.170">
    <property type="match status" value="1"/>
</dbReference>
<protein>
    <submittedName>
        <fullName evidence="1">Thymidylate synthase</fullName>
    </submittedName>
</protein>
<organism evidence="1 2">
    <name type="scientific">Roseobacter phage RD-1410W1-01</name>
    <dbReference type="NCBI Taxonomy" id="1815984"/>
    <lineage>
        <taxon>Viruses</taxon>
        <taxon>Duplodnaviria</taxon>
        <taxon>Heunggongvirae</taxon>
        <taxon>Uroviricota</taxon>
        <taxon>Caudoviricetes</taxon>
        <taxon>Schitoviridae</taxon>
        <taxon>Rhodovirinae</taxon>
        <taxon>Aoqinvirus</taxon>
        <taxon>Aoqinvirus RD1410W101</taxon>
    </lineage>
</organism>
<dbReference type="PANTHER" id="PTHR34934:SF1">
    <property type="entry name" value="FLAVIN-DEPENDENT THYMIDYLATE SYNTHASE"/>
    <property type="match status" value="1"/>
</dbReference>
<dbReference type="Proteomes" id="UP000259976">
    <property type="component" value="Segment"/>
</dbReference>
<dbReference type="GO" id="GO:0050660">
    <property type="term" value="F:flavin adenine dinucleotide binding"/>
    <property type="evidence" value="ECO:0007669"/>
    <property type="project" value="InterPro"/>
</dbReference>
<gene>
    <name evidence="1" type="ORF">RDp01_gp31</name>
</gene>
<dbReference type="Gene3D" id="3.40.50.300">
    <property type="entry name" value="P-loop containing nucleotide triphosphate hydrolases"/>
    <property type="match status" value="1"/>
</dbReference>
<dbReference type="PANTHER" id="PTHR34934">
    <property type="entry name" value="FLAVIN-DEPENDENT THYMIDYLATE SYNTHASE"/>
    <property type="match status" value="1"/>
</dbReference>
<evidence type="ECO:0000313" key="1">
    <source>
        <dbReference type="EMBL" id="ANJ20765.1"/>
    </source>
</evidence>
<dbReference type="InterPro" id="IPR003669">
    <property type="entry name" value="Thymidylate_synthase_ThyX"/>
</dbReference>